<dbReference type="SUPFAM" id="SSF81324">
    <property type="entry name" value="Voltage-gated potassium channels"/>
    <property type="match status" value="1"/>
</dbReference>
<dbReference type="AlphaFoldDB" id="A0A8J6C9Q2"/>
<keyword evidence="4 14" id="KW-0812">Transmembrane</keyword>
<dbReference type="GO" id="GO:0005249">
    <property type="term" value="F:voltage-gated potassium channel activity"/>
    <property type="evidence" value="ECO:0007669"/>
    <property type="project" value="InterPro"/>
</dbReference>
<feature type="transmembrane region" description="Helical" evidence="14">
    <location>
        <begin position="48"/>
        <end position="65"/>
    </location>
</feature>
<reference evidence="16" key="1">
    <citation type="submission" date="2021-05" db="EMBL/GenBank/DDBJ databases">
        <title>The genome of the haptophyte Pavlova lutheri (Diacronema luteri, Pavlovales) - a model for lipid biosynthesis in eukaryotic algae.</title>
        <authorList>
            <person name="Hulatt C.J."/>
            <person name="Posewitz M.C."/>
        </authorList>
    </citation>
    <scope>NUCLEOTIDE SEQUENCE</scope>
    <source>
        <strain evidence="16">NIVA-4/92</strain>
    </source>
</reference>
<keyword evidence="12" id="KW-0407">Ion channel</keyword>
<evidence type="ECO:0000256" key="9">
    <source>
        <dbReference type="ARBA" id="ARBA00022989"/>
    </source>
</evidence>
<dbReference type="GO" id="GO:0005509">
    <property type="term" value="F:calcium ion binding"/>
    <property type="evidence" value="ECO:0007669"/>
    <property type="project" value="InterPro"/>
</dbReference>
<evidence type="ECO:0000256" key="8">
    <source>
        <dbReference type="ARBA" id="ARBA00022958"/>
    </source>
</evidence>
<keyword evidence="6" id="KW-0106">Calcium</keyword>
<evidence type="ECO:0000256" key="4">
    <source>
        <dbReference type="ARBA" id="ARBA00022692"/>
    </source>
</evidence>
<feature type="domain" description="EF-hand" evidence="15">
    <location>
        <begin position="316"/>
        <end position="351"/>
    </location>
</feature>
<dbReference type="PRINTS" id="PR00169">
    <property type="entry name" value="KCHANNEL"/>
</dbReference>
<evidence type="ECO:0000256" key="7">
    <source>
        <dbReference type="ARBA" id="ARBA00022882"/>
    </source>
</evidence>
<evidence type="ECO:0000256" key="13">
    <source>
        <dbReference type="SAM" id="MobiDB-lite"/>
    </source>
</evidence>
<dbReference type="InterPro" id="IPR011992">
    <property type="entry name" value="EF-hand-dom_pair"/>
</dbReference>
<dbReference type="InterPro" id="IPR018247">
    <property type="entry name" value="EF_Hand_1_Ca_BS"/>
</dbReference>
<evidence type="ECO:0000256" key="2">
    <source>
        <dbReference type="ARBA" id="ARBA00022448"/>
    </source>
</evidence>
<organism evidence="16 17">
    <name type="scientific">Diacronema lutheri</name>
    <name type="common">Unicellular marine alga</name>
    <name type="synonym">Monochrysis lutheri</name>
    <dbReference type="NCBI Taxonomy" id="2081491"/>
    <lineage>
        <taxon>Eukaryota</taxon>
        <taxon>Haptista</taxon>
        <taxon>Haptophyta</taxon>
        <taxon>Pavlovophyceae</taxon>
        <taxon>Pavlovales</taxon>
        <taxon>Pavlovaceae</taxon>
        <taxon>Diacronema</taxon>
    </lineage>
</organism>
<evidence type="ECO:0000313" key="17">
    <source>
        <dbReference type="Proteomes" id="UP000751190"/>
    </source>
</evidence>
<name>A0A8J6C9Q2_DIALT</name>
<evidence type="ECO:0000256" key="10">
    <source>
        <dbReference type="ARBA" id="ARBA00023065"/>
    </source>
</evidence>
<evidence type="ECO:0000256" key="11">
    <source>
        <dbReference type="ARBA" id="ARBA00023136"/>
    </source>
</evidence>
<protein>
    <recommendedName>
        <fullName evidence="15">EF-hand domain-containing protein</fullName>
    </recommendedName>
</protein>
<dbReference type="InterPro" id="IPR027359">
    <property type="entry name" value="Volt_channel_dom_sf"/>
</dbReference>
<evidence type="ECO:0000256" key="5">
    <source>
        <dbReference type="ARBA" id="ARBA00022826"/>
    </source>
</evidence>
<dbReference type="Pfam" id="PF00520">
    <property type="entry name" value="Ion_trans"/>
    <property type="match status" value="1"/>
</dbReference>
<keyword evidence="17" id="KW-1185">Reference proteome</keyword>
<dbReference type="SUPFAM" id="SSF47473">
    <property type="entry name" value="EF-hand"/>
    <property type="match status" value="1"/>
</dbReference>
<keyword evidence="7" id="KW-0851">Voltage-gated channel</keyword>
<evidence type="ECO:0000256" key="3">
    <source>
        <dbReference type="ARBA" id="ARBA00022538"/>
    </source>
</evidence>
<dbReference type="GO" id="GO:0008076">
    <property type="term" value="C:voltage-gated potassium channel complex"/>
    <property type="evidence" value="ECO:0007669"/>
    <property type="project" value="InterPro"/>
</dbReference>
<feature type="transmembrane region" description="Helical" evidence="14">
    <location>
        <begin position="246"/>
        <end position="266"/>
    </location>
</feature>
<keyword evidence="9 14" id="KW-1133">Transmembrane helix</keyword>
<dbReference type="PRINTS" id="PR01491">
    <property type="entry name" value="KVCHANNEL"/>
</dbReference>
<dbReference type="Gene3D" id="1.10.238.10">
    <property type="entry name" value="EF-hand"/>
    <property type="match status" value="1"/>
</dbReference>
<evidence type="ECO:0000256" key="6">
    <source>
        <dbReference type="ARBA" id="ARBA00022837"/>
    </source>
</evidence>
<feature type="domain" description="EF-hand" evidence="15">
    <location>
        <begin position="275"/>
        <end position="310"/>
    </location>
</feature>
<proteinExistence type="predicted"/>
<accession>A0A8J6C9Q2</accession>
<keyword evidence="3" id="KW-0633">Potassium transport</keyword>
<gene>
    <name evidence="16" type="ORF">KFE25_010167</name>
</gene>
<dbReference type="Gene3D" id="1.20.120.350">
    <property type="entry name" value="Voltage-gated potassium channels. Chain C"/>
    <property type="match status" value="1"/>
</dbReference>
<evidence type="ECO:0000256" key="12">
    <source>
        <dbReference type="ARBA" id="ARBA00023303"/>
    </source>
</evidence>
<dbReference type="InterPro" id="IPR005821">
    <property type="entry name" value="Ion_trans_dom"/>
</dbReference>
<dbReference type="InterPro" id="IPR003968">
    <property type="entry name" value="K_chnl_volt-dep_Kv"/>
</dbReference>
<keyword evidence="8" id="KW-0630">Potassium</keyword>
<dbReference type="PROSITE" id="PS50222">
    <property type="entry name" value="EF_HAND_2"/>
    <property type="match status" value="2"/>
</dbReference>
<feature type="transmembrane region" description="Helical" evidence="14">
    <location>
        <begin position="77"/>
        <end position="99"/>
    </location>
</feature>
<dbReference type="PROSITE" id="PS00018">
    <property type="entry name" value="EF_HAND_1"/>
    <property type="match status" value="1"/>
</dbReference>
<dbReference type="OMA" id="LPWYTKS"/>
<keyword evidence="2" id="KW-0813">Transport</keyword>
<dbReference type="PANTHER" id="PTHR11537">
    <property type="entry name" value="VOLTAGE-GATED POTASSIUM CHANNEL"/>
    <property type="match status" value="1"/>
</dbReference>
<dbReference type="PANTHER" id="PTHR11537:SF254">
    <property type="entry name" value="POTASSIUM VOLTAGE-GATED CHANNEL PROTEIN SHAB"/>
    <property type="match status" value="1"/>
</dbReference>
<evidence type="ECO:0000313" key="16">
    <source>
        <dbReference type="EMBL" id="KAG8464799.1"/>
    </source>
</evidence>
<keyword evidence="11 14" id="KW-0472">Membrane</keyword>
<dbReference type="InterPro" id="IPR002048">
    <property type="entry name" value="EF_hand_dom"/>
</dbReference>
<evidence type="ECO:0000259" key="15">
    <source>
        <dbReference type="PROSITE" id="PS50222"/>
    </source>
</evidence>
<evidence type="ECO:0000256" key="1">
    <source>
        <dbReference type="ARBA" id="ARBA00004141"/>
    </source>
</evidence>
<comment type="subcellular location">
    <subcellularLocation>
        <location evidence="1">Membrane</location>
        <topology evidence="1">Multi-pass membrane protein</topology>
    </subcellularLocation>
</comment>
<dbReference type="EMBL" id="JAGTXO010000012">
    <property type="protein sequence ID" value="KAG8464799.1"/>
    <property type="molecule type" value="Genomic_DNA"/>
</dbReference>
<dbReference type="Gene3D" id="1.10.287.70">
    <property type="match status" value="1"/>
</dbReference>
<keyword evidence="10" id="KW-0406">Ion transport</keyword>
<sequence>MAARIAASPVLGAPVDNGGSMRFARAAPPATFSRRARVWHFLENDTRLMSFLTCVIAISTLTFILDTSVEDPVTRRVFFIIETVAVSLFTIEYVLKLIFAPNRLKFVRAKMSLIDLVAIGPFWVEVFIANVLQREASINLSWVRVLRLFRIFRIFKVSKLAYGFRIVMAAMRMSMTSFSVLVFFMLILVILSSSLMYMFEGTDPPHPMQPRPELFATIPDCMWWAVVTITTVGYGDAVPASPAGKVIATGTMCLGLLSIALPVTVLGSNFTKVMDMYEQELDMYDAADSDGNGNVSEDELRFFLFTKRQQGSVSDEFKQTALQLMRKYDEQNKGFLTRAEFNQLVRALHDSLERTRPPTTTELMHKLAAVEQQLAQFDARMARMEALLEGAFGGQRGPSTLSDGPAQADGME</sequence>
<evidence type="ECO:0000256" key="14">
    <source>
        <dbReference type="SAM" id="Phobius"/>
    </source>
</evidence>
<dbReference type="OrthoDB" id="415460at2759"/>
<dbReference type="Proteomes" id="UP000751190">
    <property type="component" value="Unassembled WGS sequence"/>
</dbReference>
<dbReference type="GO" id="GO:0001508">
    <property type="term" value="P:action potential"/>
    <property type="evidence" value="ECO:0007669"/>
    <property type="project" value="TreeGrafter"/>
</dbReference>
<keyword evidence="5" id="KW-0631">Potassium channel</keyword>
<comment type="caution">
    <text evidence="16">The sequence shown here is derived from an EMBL/GenBank/DDBJ whole genome shotgun (WGS) entry which is preliminary data.</text>
</comment>
<feature type="transmembrane region" description="Helical" evidence="14">
    <location>
        <begin position="176"/>
        <end position="199"/>
    </location>
</feature>
<feature type="region of interest" description="Disordered" evidence="13">
    <location>
        <begin position="392"/>
        <end position="412"/>
    </location>
</feature>
<dbReference type="InterPro" id="IPR028325">
    <property type="entry name" value="VG_K_chnl"/>
</dbReference>